<keyword evidence="4" id="KW-1185">Reference proteome</keyword>
<dbReference type="KEGG" id="tum:CBW65_04255"/>
<dbReference type="Pfam" id="PF07833">
    <property type="entry name" value="Cu_amine_oxidN1"/>
    <property type="match status" value="1"/>
</dbReference>
<evidence type="ECO:0000313" key="4">
    <source>
        <dbReference type="Proteomes" id="UP000195437"/>
    </source>
</evidence>
<dbReference type="RefSeq" id="WP_087455753.1">
    <property type="nucleotide sequence ID" value="NZ_CP021434.1"/>
</dbReference>
<proteinExistence type="predicted"/>
<accession>A0A1Y0ILW7</accession>
<dbReference type="Gene3D" id="3.30.457.10">
    <property type="entry name" value="Copper amine oxidase-like, N-terminal domain"/>
    <property type="match status" value="1"/>
</dbReference>
<reference evidence="4" key="1">
    <citation type="submission" date="2017-05" db="EMBL/GenBank/DDBJ databases">
        <authorList>
            <person name="Sung H."/>
        </authorList>
    </citation>
    <scope>NUCLEOTIDE SEQUENCE [LARGE SCALE GENOMIC DNA]</scope>
    <source>
        <strain evidence="4">AR23208</strain>
    </source>
</reference>
<keyword evidence="1" id="KW-0732">Signal</keyword>
<dbReference type="AlphaFoldDB" id="A0A1Y0ILW7"/>
<dbReference type="InterPro" id="IPR036582">
    <property type="entry name" value="Mao_N_sf"/>
</dbReference>
<dbReference type="EMBL" id="CP021434">
    <property type="protein sequence ID" value="ARU60363.1"/>
    <property type="molecule type" value="Genomic_DNA"/>
</dbReference>
<organism evidence="3 4">
    <name type="scientific">Tumebacillus avium</name>
    <dbReference type="NCBI Taxonomy" id="1903704"/>
    <lineage>
        <taxon>Bacteria</taxon>
        <taxon>Bacillati</taxon>
        <taxon>Bacillota</taxon>
        <taxon>Bacilli</taxon>
        <taxon>Bacillales</taxon>
        <taxon>Alicyclobacillaceae</taxon>
        <taxon>Tumebacillus</taxon>
    </lineage>
</organism>
<feature type="chain" id="PRO_5013072990" description="Copper amine oxidase-like N-terminal domain-containing protein" evidence="1">
    <location>
        <begin position="27"/>
        <end position="532"/>
    </location>
</feature>
<evidence type="ECO:0000313" key="3">
    <source>
        <dbReference type="EMBL" id="ARU60363.1"/>
    </source>
</evidence>
<gene>
    <name evidence="3" type="ORF">CBW65_04255</name>
</gene>
<sequence length="532" mass="57498">MNMNKKIAAGLLATLTLCASVNPVSAHEPHTSPMPTGVLAQATAVSTTPAANLRVALNQLFSEHANLAIIAMQKGYDGAPDFAQAAAALNKNTDDLSAAVASVYGEEAGAAFKEIWSSHIGYFVDYTVATVKKDEAGKQQALADLAEYRDEQAKFLAAANPNLSEKDLSATLQMHVDGLLAVFNAYVNQDAATEQKELRMAHHHMFMTGDALSAAIVKQFPEKFKNTSTTSAAVDLRVALDSLLSEHASLAILAMQKGIDGKQDFTTVAAALNANTDDLSSAVASIYGKEAGVQFKTIWSSHIGYFVDYVTATAAKDTAGQQQAVANLDGYRAAQAKFFAGADPYMNEQAIRDALNAHVQELLNAFNDYVAKDYAGVYENYETAYDHMFMTGLSLSSAIAAQFPAKFGGTEADLWINSKTFTVNGMEKRFDVAPFLRGDRTFVSLRALSETVGAKVDWAEATQTVTVTAGHDVLKFWIGQDYMTFNGETRQIGTPAFIVQDRTQVPLRFIAEQLGWHVDWNGSKQGITLTKF</sequence>
<dbReference type="InterPro" id="IPR012854">
    <property type="entry name" value="Cu_amine_oxidase-like_N"/>
</dbReference>
<feature type="signal peptide" evidence="1">
    <location>
        <begin position="1"/>
        <end position="26"/>
    </location>
</feature>
<evidence type="ECO:0000259" key="2">
    <source>
        <dbReference type="Pfam" id="PF07833"/>
    </source>
</evidence>
<dbReference type="OrthoDB" id="2657432at2"/>
<protein>
    <recommendedName>
        <fullName evidence="2">Copper amine oxidase-like N-terminal domain-containing protein</fullName>
    </recommendedName>
</protein>
<evidence type="ECO:0000256" key="1">
    <source>
        <dbReference type="SAM" id="SignalP"/>
    </source>
</evidence>
<dbReference type="SUPFAM" id="SSF55383">
    <property type="entry name" value="Copper amine oxidase, domain N"/>
    <property type="match status" value="2"/>
</dbReference>
<name>A0A1Y0ILW7_9BACL</name>
<feature type="domain" description="Copper amine oxidase-like N-terminal" evidence="2">
    <location>
        <begin position="422"/>
        <end position="527"/>
    </location>
</feature>
<dbReference type="Proteomes" id="UP000195437">
    <property type="component" value="Chromosome"/>
</dbReference>